<protein>
    <recommendedName>
        <fullName evidence="7">THD domain-containing protein</fullName>
    </recommendedName>
</protein>
<evidence type="ECO:0000256" key="1">
    <source>
        <dbReference type="ARBA" id="ARBA00004370"/>
    </source>
</evidence>
<reference evidence="8" key="1">
    <citation type="submission" date="2021-01" db="EMBL/GenBank/DDBJ databases">
        <title>A chromosome-scale assembly of European eel, Anguilla anguilla.</title>
        <authorList>
            <person name="Henkel C."/>
            <person name="Jong-Raadsen S.A."/>
            <person name="Dufour S."/>
            <person name="Weltzien F.-A."/>
            <person name="Palstra A.P."/>
            <person name="Pelster B."/>
            <person name="Spaink H.P."/>
            <person name="Van Den Thillart G.E."/>
            <person name="Jansen H."/>
            <person name="Zahm M."/>
            <person name="Klopp C."/>
            <person name="Cedric C."/>
            <person name="Louis A."/>
            <person name="Berthelot C."/>
            <person name="Parey E."/>
            <person name="Roest Crollius H."/>
            <person name="Montfort J."/>
            <person name="Robinson-Rechavi M."/>
            <person name="Bucao C."/>
            <person name="Bouchez O."/>
            <person name="Gislard M."/>
            <person name="Lluch J."/>
            <person name="Milhes M."/>
            <person name="Lampietro C."/>
            <person name="Lopez Roques C."/>
            <person name="Donnadieu C."/>
            <person name="Braasch I."/>
            <person name="Desvignes T."/>
            <person name="Postlethwait J."/>
            <person name="Bobe J."/>
            <person name="Guiguen Y."/>
            <person name="Dirks R."/>
        </authorList>
    </citation>
    <scope>NUCLEOTIDE SEQUENCE</scope>
    <source>
        <strain evidence="8">Tag_6206</strain>
        <tissue evidence="8">Liver</tissue>
    </source>
</reference>
<dbReference type="PANTHER" id="PTHR11471">
    <property type="entry name" value="TUMOR NECROSIS FACTOR FAMILY MEMBER"/>
    <property type="match status" value="1"/>
</dbReference>
<dbReference type="EMBL" id="JAFIRN010000003">
    <property type="protein sequence ID" value="KAG5852784.1"/>
    <property type="molecule type" value="Genomic_DNA"/>
</dbReference>
<evidence type="ECO:0000256" key="3">
    <source>
        <dbReference type="ARBA" id="ARBA00022514"/>
    </source>
</evidence>
<dbReference type="AlphaFoldDB" id="A0A9D3MPM1"/>
<evidence type="ECO:0000256" key="5">
    <source>
        <dbReference type="SAM" id="MobiDB-lite"/>
    </source>
</evidence>
<dbReference type="SMART" id="SM00207">
    <property type="entry name" value="TNF"/>
    <property type="match status" value="1"/>
</dbReference>
<dbReference type="PROSITE" id="PS50049">
    <property type="entry name" value="THD_2"/>
    <property type="match status" value="1"/>
</dbReference>
<dbReference type="GO" id="GO:0005615">
    <property type="term" value="C:extracellular space"/>
    <property type="evidence" value="ECO:0007669"/>
    <property type="project" value="UniProtKB-KW"/>
</dbReference>
<feature type="region of interest" description="Disordered" evidence="5">
    <location>
        <begin position="1"/>
        <end position="29"/>
    </location>
</feature>
<dbReference type="InterPro" id="IPR006052">
    <property type="entry name" value="TNF_dom"/>
</dbReference>
<dbReference type="OrthoDB" id="8783336at2759"/>
<dbReference type="SUPFAM" id="SSF49842">
    <property type="entry name" value="TNF-like"/>
    <property type="match status" value="1"/>
</dbReference>
<proteinExistence type="inferred from homology"/>
<dbReference type="GO" id="GO:0016020">
    <property type="term" value="C:membrane"/>
    <property type="evidence" value="ECO:0007669"/>
    <property type="project" value="UniProtKB-SubCell"/>
</dbReference>
<comment type="similarity">
    <text evidence="2">Belongs to the tumor necrosis factor family.</text>
</comment>
<comment type="subcellular location">
    <subcellularLocation>
        <location evidence="1">Membrane</location>
    </subcellularLocation>
</comment>
<dbReference type="GO" id="GO:0005164">
    <property type="term" value="F:tumor necrosis factor receptor binding"/>
    <property type="evidence" value="ECO:0007669"/>
    <property type="project" value="InterPro"/>
</dbReference>
<keyword evidence="9" id="KW-1185">Reference proteome</keyword>
<dbReference type="GO" id="GO:0006955">
    <property type="term" value="P:immune response"/>
    <property type="evidence" value="ECO:0007669"/>
    <property type="project" value="InterPro"/>
</dbReference>
<name>A0A9D3MPM1_ANGAN</name>
<organism evidence="8 9">
    <name type="scientific">Anguilla anguilla</name>
    <name type="common">European freshwater eel</name>
    <name type="synonym">Muraena anguilla</name>
    <dbReference type="NCBI Taxonomy" id="7936"/>
    <lineage>
        <taxon>Eukaryota</taxon>
        <taxon>Metazoa</taxon>
        <taxon>Chordata</taxon>
        <taxon>Craniata</taxon>
        <taxon>Vertebrata</taxon>
        <taxon>Euteleostomi</taxon>
        <taxon>Actinopterygii</taxon>
        <taxon>Neopterygii</taxon>
        <taxon>Teleostei</taxon>
        <taxon>Anguilliformes</taxon>
        <taxon>Anguillidae</taxon>
        <taxon>Anguilla</taxon>
    </lineage>
</organism>
<dbReference type="Pfam" id="PF00229">
    <property type="entry name" value="TNF"/>
    <property type="match status" value="1"/>
</dbReference>
<keyword evidence="6" id="KW-0812">Transmembrane</keyword>
<gene>
    <name evidence="8" type="ORF">ANANG_G00066240</name>
</gene>
<sequence length="264" mass="30028">MAANDNYGYLRDPSEMENGQPRLHSAKSSEPSCRSFIFGTLIVMGLLQVASSVAILLHLTGYIHEVDFTVQRKSLEAVQTGPILARALREPRKKQRIKYIKSPTPMAHLPIRTPIDYAQKGEIQVKMIHWNDAQGNLERFRYHNGRILVQVGGLYYIYAKTCFRYYANAYEPGARPSHQLEDNTQLIQYIYHEKHTQNTITPTVLMKSGSTQQWGTTDYNMYCEQQGGIFALKEGDGLLVKVSNPWMLDPDAEGSYFGAFKISK</sequence>
<dbReference type="PANTHER" id="PTHR11471:SF54">
    <property type="entry name" value="TNF SUPERFAMILY MEMBER 11"/>
    <property type="match status" value="1"/>
</dbReference>
<dbReference type="InterPro" id="IPR008983">
    <property type="entry name" value="Tumour_necrosis_fac-like_dom"/>
</dbReference>
<evidence type="ECO:0000259" key="7">
    <source>
        <dbReference type="PROSITE" id="PS50049"/>
    </source>
</evidence>
<dbReference type="GO" id="GO:0005125">
    <property type="term" value="F:cytokine activity"/>
    <property type="evidence" value="ECO:0007669"/>
    <property type="project" value="UniProtKB-KW"/>
</dbReference>
<evidence type="ECO:0000313" key="8">
    <source>
        <dbReference type="EMBL" id="KAG5852784.1"/>
    </source>
</evidence>
<dbReference type="Proteomes" id="UP001044222">
    <property type="component" value="Unassembled WGS sequence"/>
</dbReference>
<comment type="caution">
    <text evidence="8">The sequence shown here is derived from an EMBL/GenBank/DDBJ whole genome shotgun (WGS) entry which is preliminary data.</text>
</comment>
<evidence type="ECO:0000256" key="4">
    <source>
        <dbReference type="ARBA" id="ARBA00023136"/>
    </source>
</evidence>
<keyword evidence="3" id="KW-0202">Cytokine</keyword>
<evidence type="ECO:0000256" key="2">
    <source>
        <dbReference type="ARBA" id="ARBA00008670"/>
    </source>
</evidence>
<keyword evidence="6" id="KW-1133">Transmembrane helix</keyword>
<evidence type="ECO:0000256" key="6">
    <source>
        <dbReference type="SAM" id="Phobius"/>
    </source>
</evidence>
<dbReference type="Gene3D" id="2.60.120.40">
    <property type="match status" value="1"/>
</dbReference>
<evidence type="ECO:0000313" key="9">
    <source>
        <dbReference type="Proteomes" id="UP001044222"/>
    </source>
</evidence>
<accession>A0A9D3MPM1</accession>
<feature type="domain" description="THD" evidence="7">
    <location>
        <begin position="105"/>
        <end position="262"/>
    </location>
</feature>
<keyword evidence="4 6" id="KW-0472">Membrane</keyword>
<feature type="transmembrane region" description="Helical" evidence="6">
    <location>
        <begin position="36"/>
        <end position="63"/>
    </location>
</feature>